<evidence type="ECO:0000256" key="5">
    <source>
        <dbReference type="ARBA" id="ARBA00022723"/>
    </source>
</evidence>
<evidence type="ECO:0000256" key="4">
    <source>
        <dbReference type="ARBA" id="ARBA00022694"/>
    </source>
</evidence>
<dbReference type="PANTHER" id="PTHR10953">
    <property type="entry name" value="UBIQUITIN-ACTIVATING ENZYME E1"/>
    <property type="match status" value="1"/>
</dbReference>
<feature type="domain" description="Rhodanese" evidence="12">
    <location>
        <begin position="316"/>
        <end position="442"/>
    </location>
</feature>
<feature type="active site" description="Cysteine persulfide intermediate; for sulfurtransferase activity" evidence="11">
    <location>
        <position position="399"/>
    </location>
</feature>
<keyword evidence="9 11" id="KW-0501">Molybdenum cofactor biosynthesis</keyword>
<feature type="binding site" evidence="11">
    <location>
        <position position="266"/>
    </location>
    <ligand>
        <name>Zn(2+)</name>
        <dbReference type="ChEBI" id="CHEBI:29105"/>
    </ligand>
</feature>
<evidence type="ECO:0000256" key="7">
    <source>
        <dbReference type="ARBA" id="ARBA00022833"/>
    </source>
</evidence>
<evidence type="ECO:0000256" key="8">
    <source>
        <dbReference type="ARBA" id="ARBA00022840"/>
    </source>
</evidence>
<dbReference type="Pfam" id="PF00581">
    <property type="entry name" value="Rhodanese"/>
    <property type="match status" value="1"/>
</dbReference>
<accession>A0ABN7NLP6</accession>
<evidence type="ECO:0000259" key="12">
    <source>
        <dbReference type="PROSITE" id="PS50206"/>
    </source>
</evidence>
<keyword evidence="2 11" id="KW-0963">Cytoplasm</keyword>
<dbReference type="InterPro" id="IPR000594">
    <property type="entry name" value="ThiF_NAD_FAD-bd"/>
</dbReference>
<organism evidence="13 14">
    <name type="scientific">Timema podura</name>
    <name type="common">Walking stick</name>
    <dbReference type="NCBI Taxonomy" id="61482"/>
    <lineage>
        <taxon>Eukaryota</taxon>
        <taxon>Metazoa</taxon>
        <taxon>Ecdysozoa</taxon>
        <taxon>Arthropoda</taxon>
        <taxon>Hexapoda</taxon>
        <taxon>Insecta</taxon>
        <taxon>Pterygota</taxon>
        <taxon>Neoptera</taxon>
        <taxon>Polyneoptera</taxon>
        <taxon>Phasmatodea</taxon>
        <taxon>Timematodea</taxon>
        <taxon>Timematoidea</taxon>
        <taxon>Timematidae</taxon>
        <taxon>Timema</taxon>
    </lineage>
</organism>
<dbReference type="Proteomes" id="UP001153148">
    <property type="component" value="Unassembled WGS sequence"/>
</dbReference>
<comment type="similarity">
    <text evidence="11">In the N-terminal section; belongs to the HesA/MoeB/ThiF family. UBA4 subfamily.</text>
</comment>
<dbReference type="Gene3D" id="3.40.250.10">
    <property type="entry name" value="Rhodanese-like domain"/>
    <property type="match status" value="1"/>
</dbReference>
<evidence type="ECO:0000256" key="9">
    <source>
        <dbReference type="ARBA" id="ARBA00023150"/>
    </source>
</evidence>
<feature type="binding site" evidence="11">
    <location>
        <position position="191"/>
    </location>
    <ligand>
        <name>Zn(2+)</name>
        <dbReference type="ChEBI" id="CHEBI:29105"/>
    </ligand>
</feature>
<keyword evidence="14" id="KW-1185">Reference proteome</keyword>
<dbReference type="EC" id="2.8.1.-" evidence="11"/>
<keyword evidence="3 11" id="KW-0808">Transferase</keyword>
<evidence type="ECO:0000313" key="13">
    <source>
        <dbReference type="EMBL" id="CAG2056650.1"/>
    </source>
</evidence>
<dbReference type="HAMAP" id="MF_03049">
    <property type="entry name" value="MOCS3_Uba4"/>
    <property type="match status" value="1"/>
</dbReference>
<proteinExistence type="inferred from homology"/>
<evidence type="ECO:0000256" key="3">
    <source>
        <dbReference type="ARBA" id="ARBA00022679"/>
    </source>
</evidence>
<dbReference type="CDD" id="cd00757">
    <property type="entry name" value="ThiF_MoeB_HesA_family"/>
    <property type="match status" value="1"/>
</dbReference>
<evidence type="ECO:0000256" key="10">
    <source>
        <dbReference type="ARBA" id="ARBA00023268"/>
    </source>
</evidence>
<dbReference type="InterPro" id="IPR028885">
    <property type="entry name" value="MOCS3/Uba4"/>
</dbReference>
<comment type="pathway">
    <text evidence="11">tRNA modification; 5-methoxycarbonylmethyl-2-thiouridine-tRNA biosynthesis.</text>
</comment>
<dbReference type="SUPFAM" id="SSF69572">
    <property type="entry name" value="Activating enzymes of the ubiquitin-like proteins"/>
    <property type="match status" value="1"/>
</dbReference>
<dbReference type="PROSITE" id="PS00380">
    <property type="entry name" value="RHODANESE_1"/>
    <property type="match status" value="1"/>
</dbReference>
<feature type="binding site" evidence="11">
    <location>
        <begin position="150"/>
        <end position="151"/>
    </location>
    <ligand>
        <name>ATP</name>
        <dbReference type="ChEBI" id="CHEBI:30616"/>
    </ligand>
</feature>
<keyword evidence="6 11" id="KW-0547">Nucleotide-binding</keyword>
<sequence length="444" mass="48465">MKILSKCTVVNCQMLKSQGLVDRLLYQKLELKLNNSLFRPSRLLGQISLKTSSVLIVGAGGLGCPAALYLAGAGVGCIGLVDYDYVELNNLHRQLLHVETSVGQSKAYSAAQNLRRLNSAIKIIPHHIQLSSENALDIIGKYSVVIDATDNLPTRYLLNDACVMLSRPLVSGSALQLEGQLTVYNYKKGPCYRCMFPTPPPPESVTNCGDGGVLGAVPGVIGVLQALEATKILLGVPGILSGRLLVFDAADSSFRSVYLRKRNELCCVCGDQPTITRLIDYEQFCRVKANDKEARVELLHATDRVSVTDYNMLRASRSPHVLVDVRTPTEFELCHIPGALNLPMKDLKKQDGILKLKKRVEQGQTGDGQTPPGEALLVLASTGMQTEVSLVWLSMFVVCRRGNDSQHAVLQIRKILRSLGGSVRDLEGGLQAWAQNVDPNFPVY</sequence>
<protein>
    <recommendedName>
        <fullName evidence="11">Adenylyltransferase and sulfurtransferase MOCS3 homolog</fullName>
    </recommendedName>
    <alternativeName>
        <fullName evidence="11">UBA4 homolog</fullName>
    </alternativeName>
    <alternativeName>
        <fullName evidence="11">Ubiquitin-like protein activator 4 homolog</fullName>
    </alternativeName>
    <domain>
        <recommendedName>
            <fullName evidence="11">Adenylyltransferase</fullName>
            <ecNumber evidence="11">2.7.7.-</ecNumber>
        </recommendedName>
    </domain>
    <domain>
        <recommendedName>
            <fullName evidence="11">Sulfurtransferase</fullName>
            <ecNumber evidence="11">2.8.1.-</ecNumber>
        </recommendedName>
    </domain>
</protein>
<evidence type="ECO:0000256" key="1">
    <source>
        <dbReference type="ARBA" id="ARBA00004514"/>
    </source>
</evidence>
<evidence type="ECO:0000256" key="6">
    <source>
        <dbReference type="ARBA" id="ARBA00022741"/>
    </source>
</evidence>
<dbReference type="EC" id="2.7.7.-" evidence="11"/>
<comment type="caution">
    <text evidence="13">The sequence shown here is derived from an EMBL/GenBank/DDBJ whole genome shotgun (WGS) entry which is preliminary data.</text>
</comment>
<keyword evidence="4 11" id="KW-0819">tRNA processing</keyword>
<feature type="binding site" evidence="11">
    <location>
        <position position="106"/>
    </location>
    <ligand>
        <name>ATP</name>
        <dbReference type="ChEBI" id="CHEBI:30616"/>
    </ligand>
</feature>
<dbReference type="InterPro" id="IPR036873">
    <property type="entry name" value="Rhodanese-like_dom_sf"/>
</dbReference>
<feature type="binding site" evidence="11">
    <location>
        <position position="269"/>
    </location>
    <ligand>
        <name>Zn(2+)</name>
        <dbReference type="ChEBI" id="CHEBI:29105"/>
    </ligand>
</feature>
<feature type="binding site" evidence="11">
    <location>
        <position position="61"/>
    </location>
    <ligand>
        <name>ATP</name>
        <dbReference type="ChEBI" id="CHEBI:30616"/>
    </ligand>
</feature>
<feature type="binding site" evidence="11">
    <location>
        <position position="194"/>
    </location>
    <ligand>
        <name>Zn(2+)</name>
        <dbReference type="ChEBI" id="CHEBI:29105"/>
    </ligand>
</feature>
<evidence type="ECO:0000313" key="14">
    <source>
        <dbReference type="Proteomes" id="UP001153148"/>
    </source>
</evidence>
<feature type="binding site" evidence="11">
    <location>
        <begin position="89"/>
        <end position="93"/>
    </location>
    <ligand>
        <name>ATP</name>
        <dbReference type="ChEBI" id="CHEBI:30616"/>
    </ligand>
</feature>
<keyword evidence="10 11" id="KW-0511">Multifunctional enzyme</keyword>
<dbReference type="EMBL" id="CAJPIN010004167">
    <property type="protein sequence ID" value="CAG2056650.1"/>
    <property type="molecule type" value="Genomic_DNA"/>
</dbReference>
<gene>
    <name evidence="13" type="ORF">TPAB3V08_LOCUS3638</name>
</gene>
<keyword evidence="5 11" id="KW-0479">Metal-binding</keyword>
<dbReference type="InterPro" id="IPR001307">
    <property type="entry name" value="Thiosulphate_STrfase_CS"/>
</dbReference>
<comment type="subcellular location">
    <subcellularLocation>
        <location evidence="1">Cytoplasm</location>
        <location evidence="1">Cytosol</location>
    </subcellularLocation>
</comment>
<name>A0ABN7NLP6_TIMPD</name>
<keyword evidence="7 11" id="KW-0862">Zinc</keyword>
<feature type="active site" description="Glycyl thioester intermediate; for adenylyltransferase activity" evidence="11">
    <location>
        <position position="208"/>
    </location>
</feature>
<dbReference type="SMART" id="SM00450">
    <property type="entry name" value="RHOD"/>
    <property type="match status" value="1"/>
</dbReference>
<evidence type="ECO:0000256" key="2">
    <source>
        <dbReference type="ARBA" id="ARBA00022490"/>
    </source>
</evidence>
<dbReference type="Gene3D" id="3.40.50.720">
    <property type="entry name" value="NAD(P)-binding Rossmann-like Domain"/>
    <property type="match status" value="1"/>
</dbReference>
<feature type="binding site" evidence="11">
    <location>
        <position position="82"/>
    </location>
    <ligand>
        <name>ATP</name>
        <dbReference type="ChEBI" id="CHEBI:30616"/>
    </ligand>
</feature>
<comment type="function">
    <text evidence="11">Plays a central role in 2-thiolation of mcm(5)S(2)U at tRNA wobble positions of cytosolic tRNA(Lys), tRNA(Glu) and tRNA(Gln). Acts by mediating the C-terminal thiocarboxylation of the sulfur carrier URM1. Its N-terminus first activates URM1 as acyl-adenylate (-COAMP), then the persulfide sulfur on the catalytic cysteine is transferred to URM1 to form thiocarboxylation (-COSH) of its C-terminus. The reaction probably involves hydrogen sulfide that is generated from the persulfide intermediate and that acts as nucleophile towards URM1. Subsequently, a transient disulfide bond is formed. Does not use thiosulfate as sulfur donor; NFS1 probably acting as a sulfur donor for thiocarboxylation reactions.</text>
</comment>
<dbReference type="InterPro" id="IPR001763">
    <property type="entry name" value="Rhodanese-like_dom"/>
</dbReference>
<dbReference type="InterPro" id="IPR035985">
    <property type="entry name" value="Ubiquitin-activating_enz"/>
</dbReference>
<evidence type="ECO:0000256" key="11">
    <source>
        <dbReference type="HAMAP-Rule" id="MF_03049"/>
    </source>
</evidence>
<dbReference type="PANTHER" id="PTHR10953:SF102">
    <property type="entry name" value="ADENYLYLTRANSFERASE AND SULFURTRANSFERASE MOCS3"/>
    <property type="match status" value="1"/>
</dbReference>
<dbReference type="Pfam" id="PF00899">
    <property type="entry name" value="ThiF"/>
    <property type="match status" value="1"/>
</dbReference>
<keyword evidence="8 11" id="KW-0067">ATP-binding</keyword>
<comment type="cofactor">
    <cofactor evidence="11">
        <name>Zn(2+)</name>
        <dbReference type="ChEBI" id="CHEBI:29105"/>
    </cofactor>
    <text evidence="11">Binds 1 zinc ion per subunit.</text>
</comment>
<dbReference type="InterPro" id="IPR045886">
    <property type="entry name" value="ThiF/MoeB/HesA"/>
</dbReference>
<reference evidence="13" key="1">
    <citation type="submission" date="2021-03" db="EMBL/GenBank/DDBJ databases">
        <authorList>
            <person name="Tran Van P."/>
        </authorList>
    </citation>
    <scope>NUCLEOTIDE SEQUENCE</scope>
</reference>
<dbReference type="PROSITE" id="PS50206">
    <property type="entry name" value="RHODANESE_3"/>
    <property type="match status" value="1"/>
</dbReference>